<feature type="compositionally biased region" description="Basic and acidic residues" evidence="1">
    <location>
        <begin position="25"/>
        <end position="41"/>
    </location>
</feature>
<feature type="compositionally biased region" description="Low complexity" evidence="1">
    <location>
        <begin position="323"/>
        <end position="335"/>
    </location>
</feature>
<gene>
    <name evidence="2" type="ORF">BV898_03914</name>
</gene>
<dbReference type="EMBL" id="MTYJ01000019">
    <property type="protein sequence ID" value="OQV22068.1"/>
    <property type="molecule type" value="Genomic_DNA"/>
</dbReference>
<dbReference type="AlphaFoldDB" id="A0A1W0X3R3"/>
<feature type="region of interest" description="Disordered" evidence="1">
    <location>
        <begin position="692"/>
        <end position="711"/>
    </location>
</feature>
<keyword evidence="3" id="KW-1185">Reference proteome</keyword>
<feature type="region of interest" description="Disordered" evidence="1">
    <location>
        <begin position="603"/>
        <end position="631"/>
    </location>
</feature>
<feature type="compositionally biased region" description="Low complexity" evidence="1">
    <location>
        <begin position="267"/>
        <end position="278"/>
    </location>
</feature>
<evidence type="ECO:0000256" key="1">
    <source>
        <dbReference type="SAM" id="MobiDB-lite"/>
    </source>
</evidence>
<name>A0A1W0X3R3_HYPEX</name>
<feature type="compositionally biased region" description="Low complexity" evidence="1">
    <location>
        <begin position="603"/>
        <end position="630"/>
    </location>
</feature>
<feature type="compositionally biased region" description="Polar residues" evidence="1">
    <location>
        <begin position="702"/>
        <end position="711"/>
    </location>
</feature>
<evidence type="ECO:0000313" key="2">
    <source>
        <dbReference type="EMBL" id="OQV22068.1"/>
    </source>
</evidence>
<feature type="region of interest" description="Disordered" evidence="1">
    <location>
        <begin position="265"/>
        <end position="311"/>
    </location>
</feature>
<dbReference type="Proteomes" id="UP000192578">
    <property type="component" value="Unassembled WGS sequence"/>
</dbReference>
<feature type="compositionally biased region" description="Basic and acidic residues" evidence="1">
    <location>
        <begin position="49"/>
        <end position="61"/>
    </location>
</feature>
<accession>A0A1W0X3R3</accession>
<protein>
    <submittedName>
        <fullName evidence="2">Uncharacterized protein</fullName>
    </submittedName>
</protein>
<proteinExistence type="predicted"/>
<comment type="caution">
    <text evidence="2">The sequence shown here is derived from an EMBL/GenBank/DDBJ whole genome shotgun (WGS) entry which is preliminary data.</text>
</comment>
<evidence type="ECO:0000313" key="3">
    <source>
        <dbReference type="Proteomes" id="UP000192578"/>
    </source>
</evidence>
<sequence>MEWNGTERNGTEMKGTEWNGTTRNGNERNGMERDDTERDGTARNGTEMKGNERNGGKKEYTTRAQRSKSRYKCVPIYRTTEILKKVSAACGPSILFIVCSYRRERIKAIRMKTMGTSRRRHCLGGLPLLPLLTLLTVAVRRTEAHAAAGHSDSLFTSLVHPRQTRQVTYSSQPLALATSTNRKAVADYSTGGYAVPNGATPVQQLSRNYSPYGSNVGTYSAGAYNPSSYSSSPYYYNTAPASSSYNPSYNYNPSLFSAASRSLYNTQQPQQQQYQYQPSARSNIAPADPSEPEDPDTDSSSTGSKKQQQQFVSLSLPNAPNFGNMGNGVQQQQNGNALLPPSAAALTGVASQLSGSSASALSAFSSRGLGGASGYGVGNNYAAASVPDGATYSGPATASSGSDGYAQNSPNTATGSLYNKDYAKPSFYGKTAGGGAGISPALLYPFFLYYPVSYGYDQGEQSVMPTGGYFPLIGYKRRYGYRNGPYYGYGIYVDYPPYFGFGKVKDGFGSDPEADAMAAVALQQGSGASEALNSGAGQSSGYGNPGSSGYANQGGYGGQQYTGTSGYGTQGASASTGYGGQSGVSGYGGQAGQTAGYGGQSYASPVSGYNSNQPQQQSYGSSQQQQYPSQRSYIPSASAYVQPAASSLPVSTAAGQASQLLGSSLLQSRSYIPSSSSSSSFNSRVPYGLQQQQYAAPRSSVYGGTSLTNEG</sequence>
<reference evidence="3" key="1">
    <citation type="submission" date="2017-01" db="EMBL/GenBank/DDBJ databases">
        <title>Comparative genomics of anhydrobiosis in the tardigrade Hypsibius dujardini.</title>
        <authorList>
            <person name="Yoshida Y."/>
            <person name="Koutsovoulos G."/>
            <person name="Laetsch D."/>
            <person name="Stevens L."/>
            <person name="Kumar S."/>
            <person name="Horikawa D."/>
            <person name="Ishino K."/>
            <person name="Komine S."/>
            <person name="Tomita M."/>
            <person name="Blaxter M."/>
            <person name="Arakawa K."/>
        </authorList>
    </citation>
    <scope>NUCLEOTIDE SEQUENCE [LARGE SCALE GENOMIC DNA]</scope>
    <source>
        <strain evidence="3">Z151</strain>
    </source>
</reference>
<feature type="region of interest" description="Disordered" evidence="1">
    <location>
        <begin position="1"/>
        <end position="65"/>
    </location>
</feature>
<dbReference type="OrthoDB" id="10071736at2759"/>
<organism evidence="2 3">
    <name type="scientific">Hypsibius exemplaris</name>
    <name type="common">Freshwater tardigrade</name>
    <dbReference type="NCBI Taxonomy" id="2072580"/>
    <lineage>
        <taxon>Eukaryota</taxon>
        <taxon>Metazoa</taxon>
        <taxon>Ecdysozoa</taxon>
        <taxon>Tardigrada</taxon>
        <taxon>Eutardigrada</taxon>
        <taxon>Parachela</taxon>
        <taxon>Hypsibioidea</taxon>
        <taxon>Hypsibiidae</taxon>
        <taxon>Hypsibius</taxon>
    </lineage>
</organism>
<feature type="region of interest" description="Disordered" evidence="1">
    <location>
        <begin position="316"/>
        <end position="335"/>
    </location>
</feature>